<dbReference type="RefSeq" id="XP_004358580.1">
    <property type="nucleotide sequence ID" value="XM_004358523.1"/>
</dbReference>
<sequence>MYKIITVISLLFAIIAISNAASVLSGRWIWQTAAKPCGQLTYTNVTSTGNTFQSYGVGGLSNTFLVNCTVNPADNTFTGLGTLYTPGTFSISGYTNVKGQLLNPFSLVAVYASNSNPYYPGGTQYYVFSNCNSNLEEMESQQDTYFENFKGLDVVGLPFIKR</sequence>
<feature type="chain" id="PRO_5003313339" description="Spore coat protein U domain-containing protein" evidence="1">
    <location>
        <begin position="21"/>
        <end position="162"/>
    </location>
</feature>
<evidence type="ECO:0000256" key="1">
    <source>
        <dbReference type="SAM" id="SignalP"/>
    </source>
</evidence>
<dbReference type="AlphaFoldDB" id="F4PSN8"/>
<feature type="signal peptide" evidence="1">
    <location>
        <begin position="1"/>
        <end position="20"/>
    </location>
</feature>
<proteinExistence type="predicted"/>
<evidence type="ECO:0008006" key="4">
    <source>
        <dbReference type="Google" id="ProtNLM"/>
    </source>
</evidence>
<dbReference type="KEGG" id="dfa:DFA_00593"/>
<reference evidence="3" key="1">
    <citation type="journal article" date="2011" name="Genome Res.">
        <title>Phylogeny-wide analysis of social amoeba genomes highlights ancient origins for complex intercellular communication.</title>
        <authorList>
            <person name="Heidel A.J."/>
            <person name="Lawal H.M."/>
            <person name="Felder M."/>
            <person name="Schilde C."/>
            <person name="Helps N.R."/>
            <person name="Tunggal B."/>
            <person name="Rivero F."/>
            <person name="John U."/>
            <person name="Schleicher M."/>
            <person name="Eichinger L."/>
            <person name="Platzer M."/>
            <person name="Noegel A.A."/>
            <person name="Schaap P."/>
            <person name="Gloeckner G."/>
        </authorList>
    </citation>
    <scope>NUCLEOTIDE SEQUENCE [LARGE SCALE GENOMIC DNA]</scope>
    <source>
        <strain evidence="3">SH3</strain>
    </source>
</reference>
<organism evidence="2 3">
    <name type="scientific">Cavenderia fasciculata</name>
    <name type="common">Slime mold</name>
    <name type="synonym">Dictyostelium fasciculatum</name>
    <dbReference type="NCBI Taxonomy" id="261658"/>
    <lineage>
        <taxon>Eukaryota</taxon>
        <taxon>Amoebozoa</taxon>
        <taxon>Evosea</taxon>
        <taxon>Eumycetozoa</taxon>
        <taxon>Dictyostelia</taxon>
        <taxon>Acytosteliales</taxon>
        <taxon>Cavenderiaceae</taxon>
        <taxon>Cavenderia</taxon>
    </lineage>
</organism>
<name>F4PSN8_CACFS</name>
<dbReference type="Proteomes" id="UP000007797">
    <property type="component" value="Unassembled WGS sequence"/>
</dbReference>
<dbReference type="GeneID" id="14873852"/>
<accession>F4PSN8</accession>
<dbReference type="OrthoDB" id="22847at2759"/>
<dbReference type="OMA" id="EESHDNM"/>
<keyword evidence="1" id="KW-0732">Signal</keyword>
<evidence type="ECO:0000313" key="2">
    <source>
        <dbReference type="EMBL" id="EGG20730.1"/>
    </source>
</evidence>
<gene>
    <name evidence="2" type="ORF">DFA_00593</name>
</gene>
<protein>
    <recommendedName>
        <fullName evidence="4">Spore coat protein U domain-containing protein</fullName>
    </recommendedName>
</protein>
<dbReference type="EMBL" id="GL883010">
    <property type="protein sequence ID" value="EGG20730.1"/>
    <property type="molecule type" value="Genomic_DNA"/>
</dbReference>
<evidence type="ECO:0000313" key="3">
    <source>
        <dbReference type="Proteomes" id="UP000007797"/>
    </source>
</evidence>
<keyword evidence="3" id="KW-1185">Reference proteome</keyword>